<dbReference type="EC" id="2.7.7.18" evidence="11"/>
<dbReference type="EMBL" id="CP043046">
    <property type="protein sequence ID" value="QEI09388.1"/>
    <property type="molecule type" value="Genomic_DNA"/>
</dbReference>
<dbReference type="InterPro" id="IPR005248">
    <property type="entry name" value="NadD/NMNAT"/>
</dbReference>
<dbReference type="OrthoDB" id="5295945at2"/>
<proteinExistence type="inferred from homology"/>
<evidence type="ECO:0000313" key="13">
    <source>
        <dbReference type="EMBL" id="QEI09388.1"/>
    </source>
</evidence>
<keyword evidence="6 11" id="KW-0548">Nucleotidyltransferase</keyword>
<evidence type="ECO:0000256" key="10">
    <source>
        <dbReference type="ARBA" id="ARBA00048721"/>
    </source>
</evidence>
<dbReference type="NCBIfam" id="TIGR00482">
    <property type="entry name" value="nicotinate (nicotinamide) nucleotide adenylyltransferase"/>
    <property type="match status" value="1"/>
</dbReference>
<dbReference type="Proteomes" id="UP000325161">
    <property type="component" value="Chromosome"/>
</dbReference>
<evidence type="ECO:0000256" key="8">
    <source>
        <dbReference type="ARBA" id="ARBA00022840"/>
    </source>
</evidence>
<evidence type="ECO:0000259" key="12">
    <source>
        <dbReference type="Pfam" id="PF01467"/>
    </source>
</evidence>
<feature type="domain" description="Cytidyltransferase-like" evidence="12">
    <location>
        <begin position="9"/>
        <end position="173"/>
    </location>
</feature>
<comment type="pathway">
    <text evidence="2 11">Cofactor biosynthesis; NAD(+) biosynthesis; deamido-NAD(+) from nicotinate D-ribonucleotide: step 1/1.</text>
</comment>
<evidence type="ECO:0000256" key="6">
    <source>
        <dbReference type="ARBA" id="ARBA00022695"/>
    </source>
</evidence>
<dbReference type="GO" id="GO:0004515">
    <property type="term" value="F:nicotinate-nucleotide adenylyltransferase activity"/>
    <property type="evidence" value="ECO:0007669"/>
    <property type="project" value="UniProtKB-UniRule"/>
</dbReference>
<dbReference type="InterPro" id="IPR014729">
    <property type="entry name" value="Rossmann-like_a/b/a_fold"/>
</dbReference>
<evidence type="ECO:0000256" key="7">
    <source>
        <dbReference type="ARBA" id="ARBA00022741"/>
    </source>
</evidence>
<dbReference type="GO" id="GO:0009435">
    <property type="term" value="P:NAD+ biosynthetic process"/>
    <property type="evidence" value="ECO:0007669"/>
    <property type="project" value="UniProtKB-UniRule"/>
</dbReference>
<evidence type="ECO:0000256" key="1">
    <source>
        <dbReference type="ARBA" id="ARBA00002324"/>
    </source>
</evidence>
<dbReference type="UniPathway" id="UPA00253">
    <property type="reaction ID" value="UER00332"/>
</dbReference>
<evidence type="ECO:0000256" key="4">
    <source>
        <dbReference type="ARBA" id="ARBA00022642"/>
    </source>
</evidence>
<comment type="similarity">
    <text evidence="3 11">Belongs to the NadD family.</text>
</comment>
<evidence type="ECO:0000256" key="11">
    <source>
        <dbReference type="HAMAP-Rule" id="MF_00244"/>
    </source>
</evidence>
<dbReference type="InterPro" id="IPR004821">
    <property type="entry name" value="Cyt_trans-like"/>
</dbReference>
<dbReference type="NCBIfam" id="TIGR00125">
    <property type="entry name" value="cyt_tran_rel"/>
    <property type="match status" value="1"/>
</dbReference>
<evidence type="ECO:0000256" key="2">
    <source>
        <dbReference type="ARBA" id="ARBA00005019"/>
    </source>
</evidence>
<dbReference type="CDD" id="cd02165">
    <property type="entry name" value="NMNAT"/>
    <property type="match status" value="1"/>
</dbReference>
<reference evidence="13 14" key="1">
    <citation type="submission" date="2019-08" db="EMBL/GenBank/DDBJ databases">
        <title>Amphibian skin-associated Pigmentiphaga: genome sequence and occurrence across geography and hosts.</title>
        <authorList>
            <person name="Bletz M.C."/>
            <person name="Bunk B."/>
            <person name="Sproeer C."/>
            <person name="Biwer P."/>
            <person name="Reiter S."/>
            <person name="Rabemananjara F.C.E."/>
            <person name="Schulz S."/>
            <person name="Overmann J."/>
            <person name="Vences M."/>
        </authorList>
    </citation>
    <scope>NUCLEOTIDE SEQUENCE [LARGE SCALE GENOMIC DNA]</scope>
    <source>
        <strain evidence="13 14">Mada1488</strain>
    </source>
</reference>
<dbReference type="AlphaFoldDB" id="A0A5C0B3U3"/>
<keyword evidence="7 11" id="KW-0547">Nucleotide-binding</keyword>
<keyword evidence="8 11" id="KW-0067">ATP-binding</keyword>
<dbReference type="KEGG" id="pacr:FXN63_17270"/>
<keyword evidence="4 11" id="KW-0662">Pyridine nucleotide biosynthesis</keyword>
<comment type="catalytic activity">
    <reaction evidence="10 11">
        <text>nicotinate beta-D-ribonucleotide + ATP + H(+) = deamido-NAD(+) + diphosphate</text>
        <dbReference type="Rhea" id="RHEA:22860"/>
        <dbReference type="ChEBI" id="CHEBI:15378"/>
        <dbReference type="ChEBI" id="CHEBI:30616"/>
        <dbReference type="ChEBI" id="CHEBI:33019"/>
        <dbReference type="ChEBI" id="CHEBI:57502"/>
        <dbReference type="ChEBI" id="CHEBI:58437"/>
        <dbReference type="EC" id="2.7.7.18"/>
    </reaction>
</comment>
<gene>
    <name evidence="11 13" type="primary">nadD</name>
    <name evidence="13" type="ORF">FXN63_17270</name>
</gene>
<dbReference type="Gene3D" id="3.40.50.620">
    <property type="entry name" value="HUPs"/>
    <property type="match status" value="1"/>
</dbReference>
<evidence type="ECO:0000256" key="9">
    <source>
        <dbReference type="ARBA" id="ARBA00023027"/>
    </source>
</evidence>
<protein>
    <recommendedName>
        <fullName evidence="11">Probable nicotinate-nucleotide adenylyltransferase</fullName>
        <ecNumber evidence="11">2.7.7.18</ecNumber>
    </recommendedName>
    <alternativeName>
        <fullName evidence="11">Deamido-NAD(+) diphosphorylase</fullName>
    </alternativeName>
    <alternativeName>
        <fullName evidence="11">Deamido-NAD(+) pyrophosphorylase</fullName>
    </alternativeName>
    <alternativeName>
        <fullName evidence="11">Nicotinate mononucleotide adenylyltransferase</fullName>
        <shortName evidence="11">NaMN adenylyltransferase</shortName>
    </alternativeName>
</protein>
<name>A0A5C0B3U3_9BURK</name>
<dbReference type="HAMAP" id="MF_00244">
    <property type="entry name" value="NaMN_adenylyltr"/>
    <property type="match status" value="1"/>
</dbReference>
<evidence type="ECO:0000313" key="14">
    <source>
        <dbReference type="Proteomes" id="UP000325161"/>
    </source>
</evidence>
<evidence type="ECO:0000256" key="5">
    <source>
        <dbReference type="ARBA" id="ARBA00022679"/>
    </source>
</evidence>
<keyword evidence="9 11" id="KW-0520">NAD</keyword>
<dbReference type="SUPFAM" id="SSF52374">
    <property type="entry name" value="Nucleotidylyl transferase"/>
    <property type="match status" value="1"/>
</dbReference>
<evidence type="ECO:0000256" key="3">
    <source>
        <dbReference type="ARBA" id="ARBA00009014"/>
    </source>
</evidence>
<dbReference type="PANTHER" id="PTHR39321">
    <property type="entry name" value="NICOTINATE-NUCLEOTIDE ADENYLYLTRANSFERASE-RELATED"/>
    <property type="match status" value="1"/>
</dbReference>
<accession>A0A5C0B3U3</accession>
<organism evidence="13 14">
    <name type="scientific">Pigmentiphaga aceris</name>
    <dbReference type="NCBI Taxonomy" id="1940612"/>
    <lineage>
        <taxon>Bacteria</taxon>
        <taxon>Pseudomonadati</taxon>
        <taxon>Pseudomonadota</taxon>
        <taxon>Betaproteobacteria</taxon>
        <taxon>Burkholderiales</taxon>
        <taxon>Alcaligenaceae</taxon>
        <taxon>Pigmentiphaga</taxon>
    </lineage>
</organism>
<comment type="function">
    <text evidence="1 11">Catalyzes the reversible adenylation of nicotinate mononucleotide (NaMN) to nicotinic acid adenine dinucleotide (NaAD).</text>
</comment>
<dbReference type="GO" id="GO:0005524">
    <property type="term" value="F:ATP binding"/>
    <property type="evidence" value="ECO:0007669"/>
    <property type="project" value="UniProtKB-KW"/>
</dbReference>
<dbReference type="Pfam" id="PF01467">
    <property type="entry name" value="CTP_transf_like"/>
    <property type="match status" value="1"/>
</dbReference>
<sequence length="201" mass="21847">MQATRRIGLLGGSFDPVHLAHVTLAETALRHLQLDAVHLVPAAEPWQRPPLGAAPQHRAAMLELAIAGHSGLVVNQIELARGGPSYTIDTVEALKRPDTCYVLILGADQVANFCTWHRWEDVITNVDLAVAARAGDQPDVPEALATWLARHGRALQDLPMPAMTVSASTIRRRLAQGEPVDDLISPAVLDYIRSHRLYGTT</sequence>
<keyword evidence="5 11" id="KW-0808">Transferase</keyword>
<keyword evidence="14" id="KW-1185">Reference proteome</keyword>
<dbReference type="PANTHER" id="PTHR39321:SF3">
    <property type="entry name" value="PHOSPHOPANTETHEINE ADENYLYLTRANSFERASE"/>
    <property type="match status" value="1"/>
</dbReference>